<sequence length="89" mass="9863">MKEAFVDDQQAESAAGTATLLSGWLSRAQVAAEIGVSVDTLARWETRRIGPPCVRIGRKVLYRAEAFREWLVSRERHPVSKGARPGGER</sequence>
<proteinExistence type="predicted"/>
<dbReference type="KEGG" id="cdq:BOQ54_04890"/>
<gene>
    <name evidence="2" type="ORF">BOQ54_04890</name>
</gene>
<organism evidence="2 3">
    <name type="scientific">Chelatococcus daeguensis</name>
    <dbReference type="NCBI Taxonomy" id="444444"/>
    <lineage>
        <taxon>Bacteria</taxon>
        <taxon>Pseudomonadati</taxon>
        <taxon>Pseudomonadota</taxon>
        <taxon>Alphaproteobacteria</taxon>
        <taxon>Hyphomicrobiales</taxon>
        <taxon>Chelatococcaceae</taxon>
        <taxon>Chelatococcus</taxon>
    </lineage>
</organism>
<evidence type="ECO:0000313" key="3">
    <source>
        <dbReference type="Proteomes" id="UP000182703"/>
    </source>
</evidence>
<dbReference type="InterPro" id="IPR036388">
    <property type="entry name" value="WH-like_DNA-bd_sf"/>
</dbReference>
<dbReference type="EMBL" id="CP018095">
    <property type="protein sequence ID" value="APF36740.1"/>
    <property type="molecule type" value="Genomic_DNA"/>
</dbReference>
<reference evidence="2 3" key="1">
    <citation type="submission" date="2016-11" db="EMBL/GenBank/DDBJ databases">
        <title>Complete genome sequence of the aerobically denitrifying bacterium Chelatococcus daeguensis TAD1.</title>
        <authorList>
            <person name="Yang Y."/>
            <person name="Huang S."/>
            <person name="Lin E."/>
        </authorList>
    </citation>
    <scope>NUCLEOTIDE SEQUENCE [LARGE SCALE GENOMIC DNA]</scope>
    <source>
        <strain evidence="2 3">TAD1</strain>
    </source>
</reference>
<evidence type="ECO:0000259" key="1">
    <source>
        <dbReference type="Pfam" id="PF12728"/>
    </source>
</evidence>
<keyword evidence="3" id="KW-1185">Reference proteome</keyword>
<dbReference type="Gene3D" id="1.10.10.10">
    <property type="entry name" value="Winged helix-like DNA-binding domain superfamily/Winged helix DNA-binding domain"/>
    <property type="match status" value="1"/>
</dbReference>
<name>A0AAC9NY79_9HYPH</name>
<dbReference type="AlphaFoldDB" id="A0AAC9NY79"/>
<evidence type="ECO:0000313" key="2">
    <source>
        <dbReference type="EMBL" id="APF36740.1"/>
    </source>
</evidence>
<dbReference type="Pfam" id="PF12728">
    <property type="entry name" value="HTH_17"/>
    <property type="match status" value="1"/>
</dbReference>
<dbReference type="Proteomes" id="UP000182703">
    <property type="component" value="Chromosome"/>
</dbReference>
<dbReference type="InterPro" id="IPR009061">
    <property type="entry name" value="DNA-bd_dom_put_sf"/>
</dbReference>
<dbReference type="SUPFAM" id="SSF46955">
    <property type="entry name" value="Putative DNA-binding domain"/>
    <property type="match status" value="1"/>
</dbReference>
<protein>
    <recommendedName>
        <fullName evidence="1">Helix-turn-helix domain-containing protein</fullName>
    </recommendedName>
</protein>
<feature type="domain" description="Helix-turn-helix" evidence="1">
    <location>
        <begin position="24"/>
        <end position="71"/>
    </location>
</feature>
<dbReference type="InterPro" id="IPR041657">
    <property type="entry name" value="HTH_17"/>
</dbReference>
<accession>A0AAC9NY79</accession>